<dbReference type="AlphaFoldDB" id="A0A811YHI6"/>
<evidence type="ECO:0000256" key="1">
    <source>
        <dbReference type="SAM" id="MobiDB-lite"/>
    </source>
</evidence>
<feature type="region of interest" description="Disordered" evidence="1">
    <location>
        <begin position="55"/>
        <end position="97"/>
    </location>
</feature>
<gene>
    <name evidence="2" type="ORF">NYPRO_LOCUS9561</name>
</gene>
<evidence type="ECO:0000313" key="3">
    <source>
        <dbReference type="Proteomes" id="UP000645828"/>
    </source>
</evidence>
<evidence type="ECO:0000313" key="2">
    <source>
        <dbReference type="EMBL" id="CAD7676766.1"/>
    </source>
</evidence>
<organism evidence="2 3">
    <name type="scientific">Nyctereutes procyonoides</name>
    <name type="common">Raccoon dog</name>
    <name type="synonym">Canis procyonoides</name>
    <dbReference type="NCBI Taxonomy" id="34880"/>
    <lineage>
        <taxon>Eukaryota</taxon>
        <taxon>Metazoa</taxon>
        <taxon>Chordata</taxon>
        <taxon>Craniata</taxon>
        <taxon>Vertebrata</taxon>
        <taxon>Euteleostomi</taxon>
        <taxon>Mammalia</taxon>
        <taxon>Eutheria</taxon>
        <taxon>Laurasiatheria</taxon>
        <taxon>Carnivora</taxon>
        <taxon>Caniformia</taxon>
        <taxon>Canidae</taxon>
        <taxon>Nyctereutes</taxon>
    </lineage>
</organism>
<reference evidence="2" key="1">
    <citation type="submission" date="2020-12" db="EMBL/GenBank/DDBJ databases">
        <authorList>
            <consortium name="Molecular Ecology Group"/>
        </authorList>
    </citation>
    <scope>NUCLEOTIDE SEQUENCE</scope>
    <source>
        <strain evidence="2">TBG_1078</strain>
    </source>
</reference>
<protein>
    <submittedName>
        <fullName evidence="2">(raccoon dog) hypothetical protein</fullName>
    </submittedName>
</protein>
<name>A0A811YHI6_NYCPR</name>
<accession>A0A811YHI6</accession>
<keyword evidence="3" id="KW-1185">Reference proteome</keyword>
<comment type="caution">
    <text evidence="2">The sequence shown here is derived from an EMBL/GenBank/DDBJ whole genome shotgun (WGS) entry which is preliminary data.</text>
</comment>
<dbReference type="EMBL" id="CAJHUB010000678">
    <property type="protein sequence ID" value="CAD7676766.1"/>
    <property type="molecule type" value="Genomic_DNA"/>
</dbReference>
<dbReference type="Proteomes" id="UP000645828">
    <property type="component" value="Unassembled WGS sequence"/>
</dbReference>
<proteinExistence type="predicted"/>
<sequence length="154" mass="16697">MLTGIGSLPRFLHGGYFGARGIKTSRGRASAVSSAGNSSFPNSPPRLMLNQTLRREGWRVPSRSVQSGRARGCPRPIRSSQMPPAPRQTRMGEKTGSGSLALVIPSPRSLLPPPPFTFHLLSLRPPRMGPQEILNTAGGKEISHSNHTSHFPWN</sequence>